<feature type="domain" description="Glycoside hydrolase 35 catalytic" evidence="5">
    <location>
        <begin position="152"/>
        <end position="325"/>
    </location>
</feature>
<feature type="transmembrane region" description="Helical" evidence="4">
    <location>
        <begin position="6"/>
        <end position="23"/>
    </location>
</feature>
<evidence type="ECO:0000256" key="3">
    <source>
        <dbReference type="SAM" id="MobiDB-lite"/>
    </source>
</evidence>
<evidence type="ECO:0000259" key="5">
    <source>
        <dbReference type="Pfam" id="PF01301"/>
    </source>
</evidence>
<reference evidence="6 7" key="1">
    <citation type="submission" date="2016-07" db="EMBL/GenBank/DDBJ databases">
        <title>Pervasive Adenine N6-methylation of Active Genes in Fungi.</title>
        <authorList>
            <consortium name="DOE Joint Genome Institute"/>
            <person name="Mondo S.J."/>
            <person name="Dannebaum R.O."/>
            <person name="Kuo R.C."/>
            <person name="Labutti K."/>
            <person name="Haridas S."/>
            <person name="Kuo A."/>
            <person name="Salamov A."/>
            <person name="Ahrendt S.R."/>
            <person name="Lipzen A."/>
            <person name="Sullivan W."/>
            <person name="Andreopoulos W.B."/>
            <person name="Clum A."/>
            <person name="Lindquist E."/>
            <person name="Daum C."/>
            <person name="Ramamoorthy G.K."/>
            <person name="Gryganskyi A."/>
            <person name="Culley D."/>
            <person name="Magnuson J.K."/>
            <person name="James T.Y."/>
            <person name="O'Malley M.A."/>
            <person name="Stajich J.E."/>
            <person name="Spatafora J.W."/>
            <person name="Visel A."/>
            <person name="Grigoriev I.V."/>
        </authorList>
    </citation>
    <scope>NUCLEOTIDE SEQUENCE [LARGE SCALE GENOMIC DNA]</scope>
    <source>
        <strain evidence="6 7">ATCC 12442</strain>
    </source>
</reference>
<dbReference type="Gene3D" id="2.60.120.260">
    <property type="entry name" value="Galactose-binding domain-like"/>
    <property type="match status" value="1"/>
</dbReference>
<gene>
    <name evidence="6" type="ORF">DL89DRAFT_256224</name>
</gene>
<name>A0A1Y1WD64_9FUNG</name>
<dbReference type="STRING" id="61395.A0A1Y1WD64"/>
<dbReference type="Proteomes" id="UP000193922">
    <property type="component" value="Unassembled WGS sequence"/>
</dbReference>
<comment type="similarity">
    <text evidence="1 2">Belongs to the glycosyl hydrolase 35 family.</text>
</comment>
<keyword evidence="4" id="KW-1133">Transmembrane helix</keyword>
<dbReference type="Gene3D" id="3.20.20.80">
    <property type="entry name" value="Glycosidases"/>
    <property type="match status" value="1"/>
</dbReference>
<dbReference type="SUPFAM" id="SSF49785">
    <property type="entry name" value="Galactose-binding domain-like"/>
    <property type="match status" value="1"/>
</dbReference>
<evidence type="ECO:0000256" key="1">
    <source>
        <dbReference type="ARBA" id="ARBA00009809"/>
    </source>
</evidence>
<keyword evidence="4" id="KW-0812">Transmembrane</keyword>
<dbReference type="GO" id="GO:0004553">
    <property type="term" value="F:hydrolase activity, hydrolyzing O-glycosyl compounds"/>
    <property type="evidence" value="ECO:0007669"/>
    <property type="project" value="InterPro"/>
</dbReference>
<dbReference type="Pfam" id="PF01301">
    <property type="entry name" value="Glyco_hydro_35"/>
    <property type="match status" value="1"/>
</dbReference>
<accession>A0A1Y1WD64</accession>
<dbReference type="GO" id="GO:0005975">
    <property type="term" value="P:carbohydrate metabolic process"/>
    <property type="evidence" value="ECO:0007669"/>
    <property type="project" value="InterPro"/>
</dbReference>
<dbReference type="OrthoDB" id="1657402at2759"/>
<evidence type="ECO:0000313" key="6">
    <source>
        <dbReference type="EMBL" id="ORX71176.1"/>
    </source>
</evidence>
<dbReference type="SUPFAM" id="SSF51445">
    <property type="entry name" value="(Trans)glycosidases"/>
    <property type="match status" value="1"/>
</dbReference>
<evidence type="ECO:0000313" key="7">
    <source>
        <dbReference type="Proteomes" id="UP000193922"/>
    </source>
</evidence>
<protein>
    <recommendedName>
        <fullName evidence="5">Glycoside hydrolase 35 catalytic domain-containing protein</fullName>
    </recommendedName>
</protein>
<keyword evidence="4" id="KW-0472">Membrane</keyword>
<dbReference type="AlphaFoldDB" id="A0A1Y1WD64"/>
<dbReference type="InterPro" id="IPR008979">
    <property type="entry name" value="Galactose-bd-like_sf"/>
</dbReference>
<evidence type="ECO:0000256" key="2">
    <source>
        <dbReference type="RuleBase" id="RU003679"/>
    </source>
</evidence>
<dbReference type="PANTHER" id="PTHR23421">
    <property type="entry name" value="BETA-GALACTOSIDASE RELATED"/>
    <property type="match status" value="1"/>
</dbReference>
<dbReference type="InterPro" id="IPR031330">
    <property type="entry name" value="Gly_Hdrlase_35_cat"/>
</dbReference>
<sequence>MAGMILESGIVLVPMGAAALYIIARSNTLLVIFSILAAISASVIMRLRYHYASGARVDLVVRKAEGRRDSAPPRNMPKTGKKSKKIKKQDKGNSDDDGEFSEIVRSARDHRDIDDEEVERSGELLATVVTSDSTKYDMDLYGSGISFDHRCFYIEGKPVWLLAADFDYWRIPAADTKVSDEAAVAAWTRMLLQLKATGFNAVRIRFNWAFHSPRKGQYNFKGVRNVNKLLTLCEDLGVYVIACVGPYIGDDVQAGGFPFWLVQRDHVRLRHLWHAGIKRWDDRYAAAVGEWYDNIVSLIVGHEVVTKNVRGRGCVVLVQLDNHLEERGALGLPLALQDETRLLARMCRERVIRAPLVTNNLNWPADFTSLSSIAWRAVTKRLRRHKLIGKEFRTDISGFTLRDITANPVDINDIAAVTGGDNSPMVALELYKGSEGKAGLFSMQIETALRQGLAAFALPGFVARSTWGNLDSPHLAADRNGADTYAGVNADGTPTQDARTAKLILQMARALQLQVAASDAVNSRPWIARTQKPTVRSVRAHGLPATAVKVRRQWEYEAAGRSKVIGADKSSEQFSLVTFIDSDAKPGKEIALQYALADAPTLGGTFSFAMTATLGPRNRGMFAANLNVTTTNGDVVNVVASTKEIYARVALPTENAEAWVCATEEVQSGQLFVLGECTVTGHADVEIVDIEHAKDHKFSFVMPRPGAGIAKITAANGASDCAGDGATGGPGHPRCQLCAVWGADGIMVGPNAGSVDIAHMPYAAETKLYMLSDAQPSLPANSVLSKADGAESLYAGHAFVWHLSATNPQPIVSAAVQGFEKRMTSFDDLPWKLLPTMADLETMDQINVMSWQRDLGTFAYQATDIGRNASHILYRCQVRLKPQHIKAPKIELQLNARHRCTVWVNGRNMSGHETAHMPQAPTQFKRWLEAMRTPGALRGPDRWAGTVTYDVTKAMRISGADDKEGALNEVFVVVESFGVGTQSDGYNDAHAPRGLIAAYWHGYNLIGEDHDDSEIHDTNHDHRTEQLRTRWDVCGVDVSEIAQTYNSSGFPDEHQADGWSTSLERPLADTDEYWSTRLDVKVDNGVHWWRWDLKPAEQADQPAYLHIGGRAVVYVWVNGVLLAKHRATDTPSCVLLRGGNSGLLGVLRNSKGADKVQLMAYGWAEHADIGPNMEADPTVGVDVSITSAPAAKN</sequence>
<evidence type="ECO:0000256" key="4">
    <source>
        <dbReference type="SAM" id="Phobius"/>
    </source>
</evidence>
<proteinExistence type="inferred from homology"/>
<dbReference type="EMBL" id="MCFD01000004">
    <property type="protein sequence ID" value="ORX71176.1"/>
    <property type="molecule type" value="Genomic_DNA"/>
</dbReference>
<organism evidence="6 7">
    <name type="scientific">Linderina pennispora</name>
    <dbReference type="NCBI Taxonomy" id="61395"/>
    <lineage>
        <taxon>Eukaryota</taxon>
        <taxon>Fungi</taxon>
        <taxon>Fungi incertae sedis</taxon>
        <taxon>Zoopagomycota</taxon>
        <taxon>Kickxellomycotina</taxon>
        <taxon>Kickxellomycetes</taxon>
        <taxon>Kickxellales</taxon>
        <taxon>Kickxellaceae</taxon>
        <taxon>Linderina</taxon>
    </lineage>
</organism>
<dbReference type="GeneID" id="63802073"/>
<feature type="region of interest" description="Disordered" evidence="3">
    <location>
        <begin position="66"/>
        <end position="101"/>
    </location>
</feature>
<dbReference type="InterPro" id="IPR001944">
    <property type="entry name" value="Glycoside_Hdrlase_35"/>
</dbReference>
<feature type="compositionally biased region" description="Basic residues" evidence="3">
    <location>
        <begin position="79"/>
        <end position="88"/>
    </location>
</feature>
<feature type="transmembrane region" description="Helical" evidence="4">
    <location>
        <begin position="30"/>
        <end position="49"/>
    </location>
</feature>
<comment type="caution">
    <text evidence="6">The sequence shown here is derived from an EMBL/GenBank/DDBJ whole genome shotgun (WGS) entry which is preliminary data.</text>
</comment>
<dbReference type="RefSeq" id="XP_040744691.1">
    <property type="nucleotide sequence ID" value="XM_040885425.1"/>
</dbReference>
<keyword evidence="7" id="KW-1185">Reference proteome</keyword>
<dbReference type="InterPro" id="IPR017853">
    <property type="entry name" value="GH"/>
</dbReference>